<name>A0A1L7WIE7_9HELO</name>
<organism evidence="7 8">
    <name type="scientific">Phialocephala subalpina</name>
    <dbReference type="NCBI Taxonomy" id="576137"/>
    <lineage>
        <taxon>Eukaryota</taxon>
        <taxon>Fungi</taxon>
        <taxon>Dikarya</taxon>
        <taxon>Ascomycota</taxon>
        <taxon>Pezizomycotina</taxon>
        <taxon>Leotiomycetes</taxon>
        <taxon>Helotiales</taxon>
        <taxon>Mollisiaceae</taxon>
        <taxon>Phialocephala</taxon>
        <taxon>Phialocephala fortinii species complex</taxon>
    </lineage>
</organism>
<feature type="transmembrane region" description="Helical" evidence="5">
    <location>
        <begin position="259"/>
        <end position="278"/>
    </location>
</feature>
<keyword evidence="4 5" id="KW-0472">Membrane</keyword>
<dbReference type="STRING" id="576137.A0A1L7WIE7"/>
<evidence type="ECO:0000313" key="7">
    <source>
        <dbReference type="EMBL" id="CZR52527.1"/>
    </source>
</evidence>
<sequence>MIGKGAALVLGSQLVAVIIHTLVKFLETRSHADTQQILQARFFLALIVNTSILRSRNPDALPLGSKQLRELLVLRAMGGICGAAGFYCMYFRKCGVWGQYFAFLLTDIAMAPDSLSYLPLGDATTLNLLAPLGAGLIQTFVGKGRFTPIQLAAVFIAFIGIGLVTKPGLTFDLITRGFASPLASAEPQSYQSGNINKGFGCALLGIIGGILSYTTIASIGNRVHPLVISNCFSVGMLVFSSVCFALLPGVTFDFHLDLLQWLVLATIGLFGTLMEYLLTAGLAEEKRGYAVHMLYSQAVLALIAQALVWHIVPDIASCVGAFLIVLGLFFISESERNACEQTSAV</sequence>
<dbReference type="Pfam" id="PF00892">
    <property type="entry name" value="EamA"/>
    <property type="match status" value="1"/>
</dbReference>
<dbReference type="OrthoDB" id="306876at2759"/>
<dbReference type="PANTHER" id="PTHR22911:SF6">
    <property type="entry name" value="SOLUTE CARRIER FAMILY 35 MEMBER G1"/>
    <property type="match status" value="1"/>
</dbReference>
<dbReference type="SUPFAM" id="SSF103481">
    <property type="entry name" value="Multidrug resistance efflux transporter EmrE"/>
    <property type="match status" value="1"/>
</dbReference>
<feature type="transmembrane region" description="Helical" evidence="5">
    <location>
        <begin position="226"/>
        <end position="247"/>
    </location>
</feature>
<feature type="transmembrane region" description="Helical" evidence="5">
    <location>
        <begin position="73"/>
        <end position="91"/>
    </location>
</feature>
<dbReference type="Proteomes" id="UP000184330">
    <property type="component" value="Unassembled WGS sequence"/>
</dbReference>
<evidence type="ECO:0000256" key="3">
    <source>
        <dbReference type="ARBA" id="ARBA00022989"/>
    </source>
</evidence>
<keyword evidence="2 5" id="KW-0812">Transmembrane</keyword>
<dbReference type="InterPro" id="IPR037185">
    <property type="entry name" value="EmrE-like"/>
</dbReference>
<evidence type="ECO:0000256" key="4">
    <source>
        <dbReference type="ARBA" id="ARBA00023136"/>
    </source>
</evidence>
<feature type="transmembrane region" description="Helical" evidence="5">
    <location>
        <begin position="314"/>
        <end position="331"/>
    </location>
</feature>
<reference evidence="7 8" key="1">
    <citation type="submission" date="2016-03" db="EMBL/GenBank/DDBJ databases">
        <authorList>
            <person name="Ploux O."/>
        </authorList>
    </citation>
    <scope>NUCLEOTIDE SEQUENCE [LARGE SCALE GENOMIC DNA]</scope>
    <source>
        <strain evidence="7 8">UAMH 11012</strain>
    </source>
</reference>
<protein>
    <recommendedName>
        <fullName evidence="6">EamA domain-containing protein</fullName>
    </recommendedName>
</protein>
<evidence type="ECO:0000259" key="6">
    <source>
        <dbReference type="Pfam" id="PF00892"/>
    </source>
</evidence>
<evidence type="ECO:0000313" key="8">
    <source>
        <dbReference type="Proteomes" id="UP000184330"/>
    </source>
</evidence>
<evidence type="ECO:0000256" key="5">
    <source>
        <dbReference type="SAM" id="Phobius"/>
    </source>
</evidence>
<feature type="transmembrane region" description="Helical" evidence="5">
    <location>
        <begin position="195"/>
        <end position="214"/>
    </location>
</feature>
<feature type="domain" description="EamA" evidence="6">
    <location>
        <begin position="213"/>
        <end position="332"/>
    </location>
</feature>
<comment type="subcellular location">
    <subcellularLocation>
        <location evidence="1">Membrane</location>
        <topology evidence="1">Multi-pass membrane protein</topology>
    </subcellularLocation>
</comment>
<dbReference type="AlphaFoldDB" id="A0A1L7WIE7"/>
<evidence type="ECO:0000256" key="2">
    <source>
        <dbReference type="ARBA" id="ARBA00022692"/>
    </source>
</evidence>
<feature type="transmembrane region" description="Helical" evidence="5">
    <location>
        <begin position="290"/>
        <end position="308"/>
    </location>
</feature>
<gene>
    <name evidence="7" type="ORF">PAC_02404</name>
</gene>
<dbReference type="GO" id="GO:0016020">
    <property type="term" value="C:membrane"/>
    <property type="evidence" value="ECO:0007669"/>
    <property type="project" value="UniProtKB-SubCell"/>
</dbReference>
<dbReference type="PANTHER" id="PTHR22911">
    <property type="entry name" value="ACYL-MALONYL CONDENSING ENZYME-RELATED"/>
    <property type="match status" value="1"/>
</dbReference>
<keyword evidence="8" id="KW-1185">Reference proteome</keyword>
<dbReference type="EMBL" id="FJOG01000003">
    <property type="protein sequence ID" value="CZR52527.1"/>
    <property type="molecule type" value="Genomic_DNA"/>
</dbReference>
<proteinExistence type="predicted"/>
<dbReference type="InterPro" id="IPR000620">
    <property type="entry name" value="EamA_dom"/>
</dbReference>
<feature type="transmembrane region" description="Helical" evidence="5">
    <location>
        <begin position="153"/>
        <end position="175"/>
    </location>
</feature>
<feature type="transmembrane region" description="Helical" evidence="5">
    <location>
        <begin position="6"/>
        <end position="26"/>
    </location>
</feature>
<keyword evidence="3 5" id="KW-1133">Transmembrane helix</keyword>
<accession>A0A1L7WIE7</accession>
<evidence type="ECO:0000256" key="1">
    <source>
        <dbReference type="ARBA" id="ARBA00004141"/>
    </source>
</evidence>